<keyword evidence="9" id="KW-0645">Protease</keyword>
<sequence length="443" mass="48935">MNGNFARGKISGVRAGLFGGLEAWLHGHCVYLGGEDQSTIEFALVRMFFVTTLLLAATGALAFTLLPCEIPNETQTGYCIGAEVCQSYQTLKESIKGSNDVTTAAFLQRLNCSKTGICCKSMPTYDNPHVQVFESSTIASRLSVDEHREPVRYTASNCGMESTGDRIFGGQVTGIDEFPWLALLFYQPADGGTVVPSCGGALIASRWVLTAAHCVKGKGYRSLGTLKFVRLGENNLETPKDCELDVDGHQECADKPVDLDVIKTIPHPDYASQSWDKYNDLALIKLAKEAPFTDFIRHICLPGYYNMTEQVELATASKFVVAGWGHTDYYQTVDSVPSQIKLKVTLPFVTNERCQAVYGNYSLRIADTQICAGGQKARDTCRGDSGSPLMFYNRQQSRWFTYGLVSRGPSTCGTDGVPSIYTNVFRYDEWIRETMAKEEKERN</sequence>
<keyword evidence="4" id="KW-0732">Signal</keyword>
<feature type="transmembrane region" description="Helical" evidence="10">
    <location>
        <begin position="47"/>
        <end position="66"/>
    </location>
</feature>
<dbReference type="GO" id="GO:0045087">
    <property type="term" value="P:innate immune response"/>
    <property type="evidence" value="ECO:0007669"/>
    <property type="project" value="UniProtKB-KW"/>
</dbReference>
<evidence type="ECO:0000256" key="10">
    <source>
        <dbReference type="SAM" id="Phobius"/>
    </source>
</evidence>
<organism evidence="12 13">
    <name type="scientific">Culex pipiens pipiens</name>
    <name type="common">Northern house mosquito</name>
    <dbReference type="NCBI Taxonomy" id="38569"/>
    <lineage>
        <taxon>Eukaryota</taxon>
        <taxon>Metazoa</taxon>
        <taxon>Ecdysozoa</taxon>
        <taxon>Arthropoda</taxon>
        <taxon>Hexapoda</taxon>
        <taxon>Insecta</taxon>
        <taxon>Pterygota</taxon>
        <taxon>Neoptera</taxon>
        <taxon>Endopterygota</taxon>
        <taxon>Diptera</taxon>
        <taxon>Nematocera</taxon>
        <taxon>Culicoidea</taxon>
        <taxon>Culicidae</taxon>
        <taxon>Culicinae</taxon>
        <taxon>Culicini</taxon>
        <taxon>Culex</taxon>
        <taxon>Culex</taxon>
    </lineage>
</organism>
<dbReference type="PROSITE" id="PS50240">
    <property type="entry name" value="TRYPSIN_DOM"/>
    <property type="match status" value="1"/>
</dbReference>
<feature type="domain" description="Peptidase S1" evidence="11">
    <location>
        <begin position="167"/>
        <end position="436"/>
    </location>
</feature>
<dbReference type="InterPro" id="IPR001314">
    <property type="entry name" value="Peptidase_S1A"/>
</dbReference>
<accession>A0ABD1DDQ9</accession>
<evidence type="ECO:0000256" key="9">
    <source>
        <dbReference type="RuleBase" id="RU363034"/>
    </source>
</evidence>
<dbReference type="InterPro" id="IPR043504">
    <property type="entry name" value="Peptidase_S1_PA_chymotrypsin"/>
</dbReference>
<keyword evidence="9" id="KW-0720">Serine protease</keyword>
<dbReference type="AlphaFoldDB" id="A0ABD1DDQ9"/>
<evidence type="ECO:0000256" key="2">
    <source>
        <dbReference type="ARBA" id="ARBA00022525"/>
    </source>
</evidence>
<evidence type="ECO:0000256" key="6">
    <source>
        <dbReference type="ARBA" id="ARBA00023157"/>
    </source>
</evidence>
<keyword evidence="9" id="KW-0378">Hydrolase</keyword>
<dbReference type="PROSITE" id="PS00134">
    <property type="entry name" value="TRYPSIN_HIS"/>
    <property type="match status" value="1"/>
</dbReference>
<dbReference type="EMBL" id="JBEHCU010006135">
    <property type="protein sequence ID" value="KAL1397811.1"/>
    <property type="molecule type" value="Genomic_DNA"/>
</dbReference>
<keyword evidence="7" id="KW-0325">Glycoprotein</keyword>
<dbReference type="FunFam" id="2.40.10.10:FF:000028">
    <property type="entry name" value="Serine protease easter"/>
    <property type="match status" value="1"/>
</dbReference>
<keyword evidence="13" id="KW-1185">Reference proteome</keyword>
<evidence type="ECO:0000256" key="1">
    <source>
        <dbReference type="ARBA" id="ARBA00004613"/>
    </source>
</evidence>
<dbReference type="PANTHER" id="PTHR24256">
    <property type="entry name" value="TRYPTASE-RELATED"/>
    <property type="match status" value="1"/>
</dbReference>
<gene>
    <name evidence="12" type="ORF">pipiens_009461</name>
</gene>
<keyword evidence="2" id="KW-0964">Secreted</keyword>
<dbReference type="Proteomes" id="UP001562425">
    <property type="component" value="Unassembled WGS sequence"/>
</dbReference>
<dbReference type="GO" id="GO:0005576">
    <property type="term" value="C:extracellular region"/>
    <property type="evidence" value="ECO:0007669"/>
    <property type="project" value="UniProtKB-SubCell"/>
</dbReference>
<keyword evidence="10" id="KW-1133">Transmembrane helix</keyword>
<dbReference type="GO" id="GO:0008236">
    <property type="term" value="F:serine-type peptidase activity"/>
    <property type="evidence" value="ECO:0007669"/>
    <property type="project" value="UniProtKB-KW"/>
</dbReference>
<proteinExistence type="inferred from homology"/>
<comment type="similarity">
    <text evidence="8">Belongs to the peptidase S1 family. CLIP subfamily.</text>
</comment>
<evidence type="ECO:0000259" key="11">
    <source>
        <dbReference type="PROSITE" id="PS50240"/>
    </source>
</evidence>
<name>A0ABD1DDQ9_CULPP</name>
<comment type="subcellular location">
    <subcellularLocation>
        <location evidence="1">Secreted</location>
    </subcellularLocation>
</comment>
<dbReference type="GO" id="GO:0006508">
    <property type="term" value="P:proteolysis"/>
    <property type="evidence" value="ECO:0007669"/>
    <property type="project" value="UniProtKB-KW"/>
</dbReference>
<dbReference type="CDD" id="cd00190">
    <property type="entry name" value="Tryp_SPc"/>
    <property type="match status" value="1"/>
</dbReference>
<dbReference type="PRINTS" id="PR00722">
    <property type="entry name" value="CHYMOTRYPSIN"/>
</dbReference>
<keyword evidence="10" id="KW-0812">Transmembrane</keyword>
<dbReference type="InterPro" id="IPR033116">
    <property type="entry name" value="TRYPSIN_SER"/>
</dbReference>
<keyword evidence="5" id="KW-0391">Immunity</keyword>
<protein>
    <recommendedName>
        <fullName evidence="11">Peptidase S1 domain-containing protein</fullName>
    </recommendedName>
</protein>
<keyword evidence="6" id="KW-1015">Disulfide bond</keyword>
<dbReference type="InterPro" id="IPR001254">
    <property type="entry name" value="Trypsin_dom"/>
</dbReference>
<dbReference type="InterPro" id="IPR018114">
    <property type="entry name" value="TRYPSIN_HIS"/>
</dbReference>
<evidence type="ECO:0000256" key="4">
    <source>
        <dbReference type="ARBA" id="ARBA00022729"/>
    </source>
</evidence>
<dbReference type="Pfam" id="PF00089">
    <property type="entry name" value="Trypsin"/>
    <property type="match status" value="1"/>
</dbReference>
<keyword evidence="3" id="KW-0399">Innate immunity</keyword>
<evidence type="ECO:0000256" key="3">
    <source>
        <dbReference type="ARBA" id="ARBA00022588"/>
    </source>
</evidence>
<evidence type="ECO:0000256" key="8">
    <source>
        <dbReference type="ARBA" id="ARBA00024195"/>
    </source>
</evidence>
<dbReference type="SUPFAM" id="SSF50494">
    <property type="entry name" value="Trypsin-like serine proteases"/>
    <property type="match status" value="1"/>
</dbReference>
<dbReference type="PROSITE" id="PS00135">
    <property type="entry name" value="TRYPSIN_SER"/>
    <property type="match status" value="1"/>
</dbReference>
<reference evidence="12 13" key="1">
    <citation type="submission" date="2024-05" db="EMBL/GenBank/DDBJ databases">
        <title>Culex pipiens pipiens assembly and annotation.</title>
        <authorList>
            <person name="Alout H."/>
            <person name="Durand T."/>
        </authorList>
    </citation>
    <scope>NUCLEOTIDE SEQUENCE [LARGE SCALE GENOMIC DNA]</scope>
    <source>
        <strain evidence="12">HA-2024</strain>
        <tissue evidence="12">Whole body</tissue>
    </source>
</reference>
<dbReference type="SMART" id="SM00020">
    <property type="entry name" value="Tryp_SPc"/>
    <property type="match status" value="1"/>
</dbReference>
<dbReference type="InterPro" id="IPR051487">
    <property type="entry name" value="Ser/Thr_Proteases_Immune/Dev"/>
</dbReference>
<evidence type="ECO:0000256" key="7">
    <source>
        <dbReference type="ARBA" id="ARBA00023180"/>
    </source>
</evidence>
<dbReference type="InterPro" id="IPR009003">
    <property type="entry name" value="Peptidase_S1_PA"/>
</dbReference>
<evidence type="ECO:0000256" key="5">
    <source>
        <dbReference type="ARBA" id="ARBA00022859"/>
    </source>
</evidence>
<keyword evidence="10" id="KW-0472">Membrane</keyword>
<evidence type="ECO:0000313" key="12">
    <source>
        <dbReference type="EMBL" id="KAL1397811.1"/>
    </source>
</evidence>
<dbReference type="Gene3D" id="2.40.10.10">
    <property type="entry name" value="Trypsin-like serine proteases"/>
    <property type="match status" value="2"/>
</dbReference>
<comment type="caution">
    <text evidence="12">The sequence shown here is derived from an EMBL/GenBank/DDBJ whole genome shotgun (WGS) entry which is preliminary data.</text>
</comment>
<evidence type="ECO:0000313" key="13">
    <source>
        <dbReference type="Proteomes" id="UP001562425"/>
    </source>
</evidence>